<proteinExistence type="predicted"/>
<feature type="region of interest" description="Disordered" evidence="1">
    <location>
        <begin position="1"/>
        <end position="74"/>
    </location>
</feature>
<protein>
    <submittedName>
        <fullName evidence="2">Uncharacterized protein</fullName>
    </submittedName>
</protein>
<keyword evidence="3" id="KW-1185">Reference proteome</keyword>
<feature type="region of interest" description="Disordered" evidence="1">
    <location>
        <begin position="148"/>
        <end position="183"/>
    </location>
</feature>
<evidence type="ECO:0000313" key="2">
    <source>
        <dbReference type="EMBL" id="PWN27158.1"/>
    </source>
</evidence>
<sequence>MSRKPPPIPTPSSSSSPASQPSIWQAPQSRTPVPRPRQAVAQPNSSSGFHPREDVYRRRVTRPDLGEQGPPPAPWQRYSQLLGGAASLGAGAWFILWADYGNREHCFSPVRRFLGVPNSSSGTAGAAGALFGRVNMEQREKKSLAEVLEEEKRKNEVAEGKLGRQTEGVEGTGVTSKAAATLR</sequence>
<feature type="compositionally biased region" description="Basic and acidic residues" evidence="1">
    <location>
        <begin position="50"/>
        <end position="65"/>
    </location>
</feature>
<accession>A0A316UQU3</accession>
<feature type="compositionally biased region" description="Low complexity" evidence="1">
    <location>
        <begin position="11"/>
        <end position="29"/>
    </location>
</feature>
<evidence type="ECO:0000256" key="1">
    <source>
        <dbReference type="SAM" id="MobiDB-lite"/>
    </source>
</evidence>
<gene>
    <name evidence="2" type="ORF">BDZ90DRAFT_260823</name>
</gene>
<feature type="compositionally biased region" description="Basic and acidic residues" evidence="1">
    <location>
        <begin position="148"/>
        <end position="164"/>
    </location>
</feature>
<dbReference type="RefSeq" id="XP_025361770.1">
    <property type="nucleotide sequence ID" value="XM_025508300.1"/>
</dbReference>
<feature type="compositionally biased region" description="Pro residues" evidence="1">
    <location>
        <begin position="1"/>
        <end position="10"/>
    </location>
</feature>
<dbReference type="Proteomes" id="UP000245884">
    <property type="component" value="Unassembled WGS sequence"/>
</dbReference>
<dbReference type="EMBL" id="KZ819669">
    <property type="protein sequence ID" value="PWN27158.1"/>
    <property type="molecule type" value="Genomic_DNA"/>
</dbReference>
<reference evidence="2 3" key="1">
    <citation type="journal article" date="2018" name="Mol. Biol. Evol.">
        <title>Broad Genomic Sampling Reveals a Smut Pathogenic Ancestry of the Fungal Clade Ustilaginomycotina.</title>
        <authorList>
            <person name="Kijpornyongpan T."/>
            <person name="Mondo S.J."/>
            <person name="Barry K."/>
            <person name="Sandor L."/>
            <person name="Lee J."/>
            <person name="Lipzen A."/>
            <person name="Pangilinan J."/>
            <person name="LaButti K."/>
            <person name="Hainaut M."/>
            <person name="Henrissat B."/>
            <person name="Grigoriev I.V."/>
            <person name="Spatafora J.W."/>
            <person name="Aime M.C."/>
        </authorList>
    </citation>
    <scope>NUCLEOTIDE SEQUENCE [LARGE SCALE GENOMIC DNA]</scope>
    <source>
        <strain evidence="2 3">MCA 5214</strain>
    </source>
</reference>
<organism evidence="2 3">
    <name type="scientific">Jaminaea rosea</name>
    <dbReference type="NCBI Taxonomy" id="1569628"/>
    <lineage>
        <taxon>Eukaryota</taxon>
        <taxon>Fungi</taxon>
        <taxon>Dikarya</taxon>
        <taxon>Basidiomycota</taxon>
        <taxon>Ustilaginomycotina</taxon>
        <taxon>Exobasidiomycetes</taxon>
        <taxon>Microstromatales</taxon>
        <taxon>Microstromatales incertae sedis</taxon>
        <taxon>Jaminaea</taxon>
    </lineage>
</organism>
<dbReference type="GeneID" id="37030123"/>
<name>A0A316UQU3_9BASI</name>
<dbReference type="OrthoDB" id="192748at2759"/>
<dbReference type="STRING" id="1569628.A0A316UQU3"/>
<dbReference type="AlphaFoldDB" id="A0A316UQU3"/>
<evidence type="ECO:0000313" key="3">
    <source>
        <dbReference type="Proteomes" id="UP000245884"/>
    </source>
</evidence>